<dbReference type="GO" id="GO:0009279">
    <property type="term" value="C:cell outer membrane"/>
    <property type="evidence" value="ECO:0007669"/>
    <property type="project" value="UniProtKB-SubCell"/>
</dbReference>
<keyword evidence="11" id="KW-0998">Cell outer membrane</keyword>
<evidence type="ECO:0000256" key="5">
    <source>
        <dbReference type="ARBA" id="ARBA00022448"/>
    </source>
</evidence>
<keyword evidence="15" id="KW-1185">Reference proteome</keyword>
<dbReference type="KEGG" id="asy:AUT07_00527"/>
<dbReference type="RefSeq" id="WP_066283781.1">
    <property type="nucleotide sequence ID" value="NZ_CP013920.1"/>
</dbReference>
<evidence type="ECO:0000256" key="6">
    <source>
        <dbReference type="ARBA" id="ARBA00022729"/>
    </source>
</evidence>
<name>A0A109QEM5_9GAMM</name>
<dbReference type="Proteomes" id="UP000069926">
    <property type="component" value="Chromosome"/>
</dbReference>
<evidence type="ECO:0000256" key="7">
    <source>
        <dbReference type="ARBA" id="ARBA00022927"/>
    </source>
</evidence>
<evidence type="ECO:0000256" key="8">
    <source>
        <dbReference type="ARBA" id="ARBA00023136"/>
    </source>
</evidence>
<evidence type="ECO:0000256" key="10">
    <source>
        <dbReference type="ARBA" id="ARBA00023186"/>
    </source>
</evidence>
<evidence type="ECO:0000313" key="14">
    <source>
        <dbReference type="EMBL" id="AMA65081.1"/>
    </source>
</evidence>
<evidence type="ECO:0000256" key="4">
    <source>
        <dbReference type="ARBA" id="ARBA00016202"/>
    </source>
</evidence>
<comment type="subcellular location">
    <subcellularLocation>
        <location evidence="1">Cell outer membrane</location>
        <topology evidence="1">Lipid-anchor</topology>
    </subcellularLocation>
</comment>
<evidence type="ECO:0000256" key="13">
    <source>
        <dbReference type="SAM" id="Phobius"/>
    </source>
</evidence>
<reference evidence="14 15" key="1">
    <citation type="submission" date="2016-01" db="EMBL/GenBank/DDBJ databases">
        <title>Genome sequence of Ca. Arsenophonus lipopteni, the exclusive symbiont of a blood sucking fly Lipoptena cervi (Diptera: Hippoboscidae).</title>
        <authorList>
            <person name="Novakova E."/>
            <person name="Hypsa V."/>
            <person name="Nguyen P."/>
            <person name="Husnik F."/>
            <person name="Darby A.C."/>
        </authorList>
    </citation>
    <scope>NUCLEOTIDE SEQUENCE [LARGE SCALE GENOMIC DNA]</scope>
    <source>
        <strain evidence="14 15">CB</strain>
    </source>
</reference>
<dbReference type="PROSITE" id="PS51257">
    <property type="entry name" value="PROKAR_LIPOPROTEIN"/>
    <property type="match status" value="1"/>
</dbReference>
<proteinExistence type="inferred from homology"/>
<dbReference type="Gene3D" id="2.50.20.10">
    <property type="entry name" value="Lipoprotein localisation LolA/LolB/LppX"/>
    <property type="match status" value="1"/>
</dbReference>
<dbReference type="Pfam" id="PF03550">
    <property type="entry name" value="LolB"/>
    <property type="match status" value="1"/>
</dbReference>
<keyword evidence="8 13" id="KW-0472">Membrane</keyword>
<dbReference type="STRING" id="634113.AUT07_00527"/>
<feature type="transmembrane region" description="Helical" evidence="13">
    <location>
        <begin position="14"/>
        <end position="38"/>
    </location>
</feature>
<dbReference type="OrthoDB" id="9797618at2"/>
<evidence type="ECO:0000256" key="9">
    <source>
        <dbReference type="ARBA" id="ARBA00023139"/>
    </source>
</evidence>
<sequence>MTLITKRFLKKNYFFYKFITIIYIFSILLTSCTFSQYLHNKKNSFEYNSLQTSNHNKLTDITKFQIRGTFTYINGNKKISAKFFCQQYTLFNYRLLIMNPLGLTELDLYLTPKIIKLIDKQGKKYISYNPKYLIYQLTNMKIPIEYLSYWLIGLPINATSFTLYKNGLLNTIKYKQNDNFLNINYIYNDYSNIIKLPYYIILVQDKLYINLKIDNWILKK</sequence>
<gene>
    <name evidence="14" type="primary">lolB</name>
    <name evidence="14" type="ORF">AUT07_00527</name>
</gene>
<accession>A0A109QEM5</accession>
<dbReference type="EMBL" id="CP013920">
    <property type="protein sequence ID" value="AMA65081.1"/>
    <property type="molecule type" value="Genomic_DNA"/>
</dbReference>
<dbReference type="PATRIC" id="fig|634113.3.peg.494"/>
<organism evidence="14 15">
    <name type="scientific">Candidatus Arsenophonus lipoptenae</name>
    <dbReference type="NCBI Taxonomy" id="634113"/>
    <lineage>
        <taxon>Bacteria</taxon>
        <taxon>Pseudomonadati</taxon>
        <taxon>Pseudomonadota</taxon>
        <taxon>Gammaproteobacteria</taxon>
        <taxon>Enterobacterales</taxon>
        <taxon>Morganellaceae</taxon>
        <taxon>Arsenophonus</taxon>
    </lineage>
</organism>
<keyword evidence="13" id="KW-1133">Transmembrane helix</keyword>
<evidence type="ECO:0000256" key="3">
    <source>
        <dbReference type="ARBA" id="ARBA00011245"/>
    </source>
</evidence>
<keyword evidence="5" id="KW-0813">Transport</keyword>
<evidence type="ECO:0000313" key="15">
    <source>
        <dbReference type="Proteomes" id="UP000069926"/>
    </source>
</evidence>
<dbReference type="CDD" id="cd16326">
    <property type="entry name" value="LolB"/>
    <property type="match status" value="1"/>
</dbReference>
<keyword evidence="13" id="KW-0812">Transmembrane</keyword>
<protein>
    <recommendedName>
        <fullName evidence="4">Outer-membrane lipoprotein LolB</fullName>
    </recommendedName>
</protein>
<keyword evidence="9" id="KW-0564">Palmitate</keyword>
<comment type="subunit">
    <text evidence="3">Monomer.</text>
</comment>
<keyword evidence="12 14" id="KW-0449">Lipoprotein</keyword>
<evidence type="ECO:0000256" key="1">
    <source>
        <dbReference type="ARBA" id="ARBA00004459"/>
    </source>
</evidence>
<keyword evidence="7" id="KW-0653">Protein transport</keyword>
<evidence type="ECO:0000256" key="11">
    <source>
        <dbReference type="ARBA" id="ARBA00023237"/>
    </source>
</evidence>
<dbReference type="GO" id="GO:0015031">
    <property type="term" value="P:protein transport"/>
    <property type="evidence" value="ECO:0007669"/>
    <property type="project" value="UniProtKB-KW"/>
</dbReference>
<evidence type="ECO:0000256" key="12">
    <source>
        <dbReference type="ARBA" id="ARBA00023288"/>
    </source>
</evidence>
<evidence type="ECO:0000256" key="2">
    <source>
        <dbReference type="ARBA" id="ARBA00009696"/>
    </source>
</evidence>
<keyword evidence="6" id="KW-0732">Signal</keyword>
<dbReference type="SUPFAM" id="SSF89392">
    <property type="entry name" value="Prokaryotic lipoproteins and lipoprotein localization factors"/>
    <property type="match status" value="1"/>
</dbReference>
<dbReference type="NCBIfam" id="TIGR00548">
    <property type="entry name" value="lolB"/>
    <property type="match status" value="1"/>
</dbReference>
<dbReference type="AlphaFoldDB" id="A0A109QEM5"/>
<comment type="similarity">
    <text evidence="2">Belongs to the LolB family.</text>
</comment>
<dbReference type="InterPro" id="IPR004565">
    <property type="entry name" value="OM_lipoprot_LolB"/>
</dbReference>
<dbReference type="InterPro" id="IPR029046">
    <property type="entry name" value="LolA/LolB/LppX"/>
</dbReference>
<keyword evidence="10" id="KW-0143">Chaperone</keyword>